<dbReference type="PANTHER" id="PTHR12589">
    <property type="entry name" value="PYRUVOYL TETRAHYDROBIOPTERIN SYNTHASE"/>
    <property type="match status" value="1"/>
</dbReference>
<evidence type="ECO:0000256" key="6">
    <source>
        <dbReference type="ARBA" id="ARBA00022723"/>
    </source>
</evidence>
<keyword evidence="7" id="KW-0862">Zinc</keyword>
<dbReference type="Proteomes" id="UP000647133">
    <property type="component" value="Unassembled WGS sequence"/>
</dbReference>
<comment type="pathway">
    <text evidence="2">Purine metabolism; 7-cyano-7-deazaguanine biosynthesis.</text>
</comment>
<dbReference type="RefSeq" id="WP_192008352.1">
    <property type="nucleotide sequence ID" value="NZ_JACYTQ010000001.1"/>
</dbReference>
<dbReference type="Gene3D" id="3.30.479.10">
    <property type="entry name" value="6-pyruvoyl tetrahydropterin synthase/QueD"/>
    <property type="match status" value="1"/>
</dbReference>
<keyword evidence="8" id="KW-0456">Lyase</keyword>
<organism evidence="11 12">
    <name type="scientific">Echinicola arenosa</name>
    <dbReference type="NCBI Taxonomy" id="2774144"/>
    <lineage>
        <taxon>Bacteria</taxon>
        <taxon>Pseudomonadati</taxon>
        <taxon>Bacteroidota</taxon>
        <taxon>Cytophagia</taxon>
        <taxon>Cytophagales</taxon>
        <taxon>Cyclobacteriaceae</taxon>
        <taxon>Echinicola</taxon>
    </lineage>
</organism>
<evidence type="ECO:0000256" key="1">
    <source>
        <dbReference type="ARBA" id="ARBA00001947"/>
    </source>
</evidence>
<evidence type="ECO:0000256" key="3">
    <source>
        <dbReference type="ARBA" id="ARBA00008900"/>
    </source>
</evidence>
<dbReference type="EC" id="4.1.2.50" evidence="4"/>
<dbReference type="PANTHER" id="PTHR12589:SF7">
    <property type="entry name" value="6-PYRUVOYL TETRAHYDROBIOPTERIN SYNTHASE"/>
    <property type="match status" value="1"/>
</dbReference>
<comment type="catalytic activity">
    <reaction evidence="10">
        <text>7,8-dihydroneopterin 3'-triphosphate + H2O = 6-carboxy-5,6,7,8-tetrahydropterin + triphosphate + acetaldehyde + 2 H(+)</text>
        <dbReference type="Rhea" id="RHEA:27966"/>
        <dbReference type="ChEBI" id="CHEBI:15343"/>
        <dbReference type="ChEBI" id="CHEBI:15377"/>
        <dbReference type="ChEBI" id="CHEBI:15378"/>
        <dbReference type="ChEBI" id="CHEBI:18036"/>
        <dbReference type="ChEBI" id="CHEBI:58462"/>
        <dbReference type="ChEBI" id="CHEBI:61032"/>
        <dbReference type="EC" id="4.1.2.50"/>
    </reaction>
</comment>
<evidence type="ECO:0000256" key="7">
    <source>
        <dbReference type="ARBA" id="ARBA00022833"/>
    </source>
</evidence>
<evidence type="ECO:0000313" key="12">
    <source>
        <dbReference type="Proteomes" id="UP000647133"/>
    </source>
</evidence>
<evidence type="ECO:0000256" key="9">
    <source>
        <dbReference type="ARBA" id="ARBA00031449"/>
    </source>
</evidence>
<comment type="similarity">
    <text evidence="3">Belongs to the PTPS family. QueD subfamily.</text>
</comment>
<protein>
    <recommendedName>
        <fullName evidence="5">6-carboxy-5,6,7,8-tetrahydropterin synthase</fullName>
        <ecNumber evidence="4">4.1.2.50</ecNumber>
    </recommendedName>
    <alternativeName>
        <fullName evidence="9">Queuosine biosynthesis protein QueD</fullName>
    </alternativeName>
</protein>
<dbReference type="InterPro" id="IPR038418">
    <property type="entry name" value="6-PTP_synth/QueD_sf"/>
</dbReference>
<dbReference type="Pfam" id="PF01242">
    <property type="entry name" value="PTPS"/>
    <property type="match status" value="1"/>
</dbReference>
<name>A0ABR9AGL4_9BACT</name>
<proteinExistence type="inferred from homology"/>
<dbReference type="SUPFAM" id="SSF55620">
    <property type="entry name" value="Tetrahydrobiopterin biosynthesis enzymes-like"/>
    <property type="match status" value="1"/>
</dbReference>
<sequence length="136" mass="16241">MRVSVFRKEHFNAAHRLYNPKWTEERNNEVFGKCSNPNYHGHNYELFVKLVGPIDPDTGYVFDMKVLSDLIKDKILKKFDHKNLNLDTDEFKQLNPTAENIAVVIWNILRKEIDKKYDLTVRLYETERNYVEYDGD</sequence>
<comment type="cofactor">
    <cofactor evidence="1">
        <name>Zn(2+)</name>
        <dbReference type="ChEBI" id="CHEBI:29105"/>
    </cofactor>
</comment>
<keyword evidence="6" id="KW-0479">Metal-binding</keyword>
<gene>
    <name evidence="11" type="ORF">IFO69_03585</name>
</gene>
<evidence type="ECO:0000256" key="10">
    <source>
        <dbReference type="ARBA" id="ARBA00048807"/>
    </source>
</evidence>
<comment type="caution">
    <text evidence="11">The sequence shown here is derived from an EMBL/GenBank/DDBJ whole genome shotgun (WGS) entry which is preliminary data.</text>
</comment>
<evidence type="ECO:0000256" key="8">
    <source>
        <dbReference type="ARBA" id="ARBA00023239"/>
    </source>
</evidence>
<evidence type="ECO:0000256" key="2">
    <source>
        <dbReference type="ARBA" id="ARBA00005061"/>
    </source>
</evidence>
<evidence type="ECO:0000256" key="5">
    <source>
        <dbReference type="ARBA" id="ARBA00018141"/>
    </source>
</evidence>
<keyword evidence="12" id="KW-1185">Reference proteome</keyword>
<dbReference type="InterPro" id="IPR007115">
    <property type="entry name" value="6-PTP_synth/QueD"/>
</dbReference>
<evidence type="ECO:0000313" key="11">
    <source>
        <dbReference type="EMBL" id="MBD8487825.1"/>
    </source>
</evidence>
<evidence type="ECO:0000256" key="4">
    <source>
        <dbReference type="ARBA" id="ARBA00012982"/>
    </source>
</evidence>
<accession>A0ABR9AGL4</accession>
<dbReference type="EMBL" id="JACYTQ010000001">
    <property type="protein sequence ID" value="MBD8487825.1"/>
    <property type="molecule type" value="Genomic_DNA"/>
</dbReference>
<reference evidence="11 12" key="1">
    <citation type="submission" date="2020-09" db="EMBL/GenBank/DDBJ databases">
        <title>Echinicola sp. CAU 1574 isolated from sand of Sido Beach.</title>
        <authorList>
            <person name="Kim W."/>
        </authorList>
    </citation>
    <scope>NUCLEOTIDE SEQUENCE [LARGE SCALE GENOMIC DNA]</scope>
    <source>
        <strain evidence="11 12">CAU 1574</strain>
    </source>
</reference>